<accession>A0AA87Z4H5</accession>
<dbReference type="Pfam" id="PF01535">
    <property type="entry name" value="PPR"/>
    <property type="match status" value="3"/>
</dbReference>
<dbReference type="InterPro" id="IPR046848">
    <property type="entry name" value="E_motif"/>
</dbReference>
<dbReference type="PANTHER" id="PTHR47926">
    <property type="entry name" value="PENTATRICOPEPTIDE REPEAT-CONTAINING PROTEIN"/>
    <property type="match status" value="1"/>
</dbReference>
<keyword evidence="4" id="KW-1185">Reference proteome</keyword>
<gene>
    <name evidence="3" type="ORF">TIFTF001_000400</name>
</gene>
<protein>
    <recommendedName>
        <fullName evidence="5">Pentatricopeptide repeat-containing protein</fullName>
    </recommendedName>
</protein>
<dbReference type="Gene3D" id="1.25.40.10">
    <property type="entry name" value="Tetratricopeptide repeat domain"/>
    <property type="match status" value="4"/>
</dbReference>
<keyword evidence="1" id="KW-0677">Repeat</keyword>
<evidence type="ECO:0000313" key="3">
    <source>
        <dbReference type="EMBL" id="GMN24075.1"/>
    </source>
</evidence>
<dbReference type="InterPro" id="IPR002885">
    <property type="entry name" value="PPR_rpt"/>
</dbReference>
<dbReference type="SUPFAM" id="SSF48452">
    <property type="entry name" value="TPR-like"/>
    <property type="match status" value="1"/>
</dbReference>
<dbReference type="Pfam" id="PF13041">
    <property type="entry name" value="PPR_2"/>
    <property type="match status" value="3"/>
</dbReference>
<name>A0AA87Z4H5_FICCA</name>
<dbReference type="PROSITE" id="PS51375">
    <property type="entry name" value="PPR"/>
    <property type="match status" value="5"/>
</dbReference>
<reference evidence="3" key="1">
    <citation type="submission" date="2023-07" db="EMBL/GenBank/DDBJ databases">
        <title>draft genome sequence of fig (Ficus carica).</title>
        <authorList>
            <person name="Takahashi T."/>
            <person name="Nishimura K."/>
        </authorList>
    </citation>
    <scope>NUCLEOTIDE SEQUENCE</scope>
</reference>
<feature type="repeat" description="PPR" evidence="2">
    <location>
        <begin position="348"/>
        <end position="382"/>
    </location>
</feature>
<evidence type="ECO:0000256" key="2">
    <source>
        <dbReference type="PROSITE-ProRule" id="PRU00708"/>
    </source>
</evidence>
<proteinExistence type="predicted"/>
<sequence length="628" mass="70370">MSFLLLSNYQLRRTIEKAAKAGNRVVSRTFTTQNEHYDGNPGDDFAASNVKIVEFNQKQSDENDFKLFAQLLQHGSSPNPRFLNKLVSFCAKLASFDTGIQVHTAIFKLGFCSSVYICSALVDMYAKCGTVSNAQKVFDEMSQRNVVTWSSLISGYLQADCPKTAIGLFRELLEEGMSATAFSFSGAVLACSQLGNEELGTQVHCLSLKMGLCDNVVVGTGLVDMYSNCSNLENARRVFNQLPDKNVITWTSMVNDYAQYEQPDEAMVLVREMLRLDLKPTCVTYNILLSSFSRPDFFNYCRQIHCHVIRVGLDLNEHVAVTLVTTYSKCSNSLEDFQKLCSRIRRWDNIAWNAVISGFSNLGIGKRALKCFSDMRKRGVYVDRCTLSSVLRASATMSALEEGRQIHALVCKSGHVCDICIQNGIVSMYARCGAIDDSKRVFAFMDEHDVISWNSLLSGCSRHGLGWETVELFEHMRRTDIKPNDTTFLIVLTACSHVGLLDKGLEYFNLMRSNDFLASPRMEHYATIVDLYGRAGNLREAEEFIDNMPVEPGPSIYKALLSASQVHGNTEIAFRSAKRHLEICPDDPAIYILLGNVLKTNGYWNDAAELRKIMLDRGVGKYISCSWI</sequence>
<dbReference type="NCBIfam" id="TIGR00756">
    <property type="entry name" value="PPR"/>
    <property type="match status" value="5"/>
</dbReference>
<feature type="repeat" description="PPR" evidence="2">
    <location>
        <begin position="449"/>
        <end position="483"/>
    </location>
</feature>
<comment type="caution">
    <text evidence="3">The sequence shown here is derived from an EMBL/GenBank/DDBJ whole genome shotgun (WGS) entry which is preliminary data.</text>
</comment>
<dbReference type="Pfam" id="PF20431">
    <property type="entry name" value="E_motif"/>
    <property type="match status" value="1"/>
</dbReference>
<evidence type="ECO:0000256" key="1">
    <source>
        <dbReference type="ARBA" id="ARBA00022737"/>
    </source>
</evidence>
<feature type="repeat" description="PPR" evidence="2">
    <location>
        <begin position="145"/>
        <end position="179"/>
    </location>
</feature>
<evidence type="ECO:0000313" key="4">
    <source>
        <dbReference type="Proteomes" id="UP001187192"/>
    </source>
</evidence>
<dbReference type="FunFam" id="1.25.40.10:FF:000285">
    <property type="entry name" value="Pentatricopeptide repeat-containing protein, chloroplastic"/>
    <property type="match status" value="1"/>
</dbReference>
<organism evidence="3 4">
    <name type="scientific">Ficus carica</name>
    <name type="common">Common fig</name>
    <dbReference type="NCBI Taxonomy" id="3494"/>
    <lineage>
        <taxon>Eukaryota</taxon>
        <taxon>Viridiplantae</taxon>
        <taxon>Streptophyta</taxon>
        <taxon>Embryophyta</taxon>
        <taxon>Tracheophyta</taxon>
        <taxon>Spermatophyta</taxon>
        <taxon>Magnoliopsida</taxon>
        <taxon>eudicotyledons</taxon>
        <taxon>Gunneridae</taxon>
        <taxon>Pentapetalae</taxon>
        <taxon>rosids</taxon>
        <taxon>fabids</taxon>
        <taxon>Rosales</taxon>
        <taxon>Moraceae</taxon>
        <taxon>Ficeae</taxon>
        <taxon>Ficus</taxon>
    </lineage>
</organism>
<feature type="repeat" description="PPR" evidence="2">
    <location>
        <begin position="246"/>
        <end position="280"/>
    </location>
</feature>
<dbReference type="InterPro" id="IPR046960">
    <property type="entry name" value="PPR_At4g14850-like_plant"/>
</dbReference>
<evidence type="ECO:0008006" key="5">
    <source>
        <dbReference type="Google" id="ProtNLM"/>
    </source>
</evidence>
<dbReference type="FunFam" id="1.25.40.10:FF:001093">
    <property type="entry name" value="Pentatricopeptide repeat-containing protein At2g34400"/>
    <property type="match status" value="1"/>
</dbReference>
<dbReference type="PANTHER" id="PTHR47926:SF342">
    <property type="entry name" value="TETRATRICOPEPTIDE-LIKE HELICAL DOMAIN-CONTAINING PROTEIN-RELATED"/>
    <property type="match status" value="1"/>
</dbReference>
<dbReference type="InterPro" id="IPR011990">
    <property type="entry name" value="TPR-like_helical_dom_sf"/>
</dbReference>
<dbReference type="Proteomes" id="UP001187192">
    <property type="component" value="Unassembled WGS sequence"/>
</dbReference>
<dbReference type="GO" id="GO:0003723">
    <property type="term" value="F:RNA binding"/>
    <property type="evidence" value="ECO:0007669"/>
    <property type="project" value="InterPro"/>
</dbReference>
<dbReference type="FunFam" id="1.25.40.10:FF:000344">
    <property type="entry name" value="Pentatricopeptide repeat-containing protein"/>
    <property type="match status" value="1"/>
</dbReference>
<dbReference type="AlphaFoldDB" id="A0AA87Z4H5"/>
<feature type="repeat" description="PPR" evidence="2">
    <location>
        <begin position="114"/>
        <end position="144"/>
    </location>
</feature>
<dbReference type="GO" id="GO:0009451">
    <property type="term" value="P:RNA modification"/>
    <property type="evidence" value="ECO:0007669"/>
    <property type="project" value="InterPro"/>
</dbReference>
<dbReference type="EMBL" id="BTGU01000001">
    <property type="protein sequence ID" value="GMN24075.1"/>
    <property type="molecule type" value="Genomic_DNA"/>
</dbReference>